<feature type="region of interest" description="Disordered" evidence="1">
    <location>
        <begin position="1"/>
        <end position="28"/>
    </location>
</feature>
<evidence type="ECO:0000313" key="3">
    <source>
        <dbReference type="Proteomes" id="UP000740926"/>
    </source>
</evidence>
<dbReference type="AlphaFoldDB" id="A0A9P7BZE8"/>
<dbReference type="EMBL" id="JAANIU010013737">
    <property type="protein sequence ID" value="KAG1529892.1"/>
    <property type="molecule type" value="Genomic_DNA"/>
</dbReference>
<keyword evidence="3" id="KW-1185">Reference proteome</keyword>
<reference evidence="2 3" key="1">
    <citation type="journal article" date="2020" name="Microb. Genom.">
        <title>Genetic diversity of clinical and environmental Mucorales isolates obtained from an investigation of mucormycosis cases among solid organ transplant recipients.</title>
        <authorList>
            <person name="Nguyen M.H."/>
            <person name="Kaul D."/>
            <person name="Muto C."/>
            <person name="Cheng S.J."/>
            <person name="Richter R.A."/>
            <person name="Bruno V.M."/>
            <person name="Liu G."/>
            <person name="Beyhan S."/>
            <person name="Sundermann A.J."/>
            <person name="Mounaud S."/>
            <person name="Pasculle A.W."/>
            <person name="Nierman W.C."/>
            <person name="Driscoll E."/>
            <person name="Cumbie R."/>
            <person name="Clancy C.J."/>
            <person name="Dupont C.L."/>
        </authorList>
    </citation>
    <scope>NUCLEOTIDE SEQUENCE [LARGE SCALE GENOMIC DNA]</scope>
    <source>
        <strain evidence="2 3">GL24</strain>
    </source>
</reference>
<gene>
    <name evidence="2" type="ORF">G6F50_017688</name>
</gene>
<comment type="caution">
    <text evidence="2">The sequence shown here is derived from an EMBL/GenBank/DDBJ whole genome shotgun (WGS) entry which is preliminary data.</text>
</comment>
<feature type="region of interest" description="Disordered" evidence="1">
    <location>
        <begin position="50"/>
        <end position="73"/>
    </location>
</feature>
<organism evidence="2 3">
    <name type="scientific">Rhizopus delemar</name>
    <dbReference type="NCBI Taxonomy" id="936053"/>
    <lineage>
        <taxon>Eukaryota</taxon>
        <taxon>Fungi</taxon>
        <taxon>Fungi incertae sedis</taxon>
        <taxon>Mucoromycota</taxon>
        <taxon>Mucoromycotina</taxon>
        <taxon>Mucoromycetes</taxon>
        <taxon>Mucorales</taxon>
        <taxon>Mucorineae</taxon>
        <taxon>Rhizopodaceae</taxon>
        <taxon>Rhizopus</taxon>
    </lineage>
</organism>
<dbReference type="Proteomes" id="UP000740926">
    <property type="component" value="Unassembled WGS sequence"/>
</dbReference>
<sequence>MHGAGVRGHQCSNRTPSSSSSSSRTRLSISASWLQRTMRAMILILDSGTGVSGEARPRSMPISRNGAGTTPAVSRKAVMPMDSVPSWLDALAV</sequence>
<evidence type="ECO:0000256" key="1">
    <source>
        <dbReference type="SAM" id="MobiDB-lite"/>
    </source>
</evidence>
<proteinExistence type="predicted"/>
<feature type="compositionally biased region" description="Low complexity" evidence="1">
    <location>
        <begin position="12"/>
        <end position="28"/>
    </location>
</feature>
<protein>
    <submittedName>
        <fullName evidence="2">Uncharacterized protein</fullName>
    </submittedName>
</protein>
<evidence type="ECO:0000313" key="2">
    <source>
        <dbReference type="EMBL" id="KAG1529892.1"/>
    </source>
</evidence>
<name>A0A9P7BZE8_9FUNG</name>
<accession>A0A9P7BZE8</accession>